<protein>
    <recommendedName>
        <fullName evidence="3">DNA-(apurinic or apyrimidinic site) lyase</fullName>
        <ecNumber evidence="3">4.2.99.18</ecNumber>
    </recommendedName>
</protein>
<evidence type="ECO:0000256" key="9">
    <source>
        <dbReference type="ARBA" id="ARBA00023268"/>
    </source>
</evidence>
<organism evidence="14 15">
    <name type="scientific">Synchytrium endobioticum</name>
    <dbReference type="NCBI Taxonomy" id="286115"/>
    <lineage>
        <taxon>Eukaryota</taxon>
        <taxon>Fungi</taxon>
        <taxon>Fungi incertae sedis</taxon>
        <taxon>Chytridiomycota</taxon>
        <taxon>Chytridiomycota incertae sedis</taxon>
        <taxon>Chytridiomycetes</taxon>
        <taxon>Synchytriales</taxon>
        <taxon>Synchytriaceae</taxon>
        <taxon>Synchytrium</taxon>
    </lineage>
</organism>
<dbReference type="PANTHER" id="PTHR10242:SF2">
    <property type="entry name" value="N-GLYCOSYLASE_DNA LYASE"/>
    <property type="match status" value="1"/>
</dbReference>
<dbReference type="Gene3D" id="1.10.1670.10">
    <property type="entry name" value="Helix-hairpin-Helix base-excision DNA repair enzymes (C-terminal)"/>
    <property type="match status" value="1"/>
</dbReference>
<evidence type="ECO:0000256" key="8">
    <source>
        <dbReference type="ARBA" id="ARBA00023242"/>
    </source>
</evidence>
<dbReference type="Proteomes" id="UP000317494">
    <property type="component" value="Unassembled WGS sequence"/>
</dbReference>
<dbReference type="GO" id="GO:0140078">
    <property type="term" value="F:class I DNA-(apurinic or apyrimidinic site) endonuclease activity"/>
    <property type="evidence" value="ECO:0007669"/>
    <property type="project" value="UniProtKB-EC"/>
</dbReference>
<dbReference type="GO" id="GO:0005634">
    <property type="term" value="C:nucleus"/>
    <property type="evidence" value="ECO:0007669"/>
    <property type="project" value="UniProtKB-SubCell"/>
</dbReference>
<comment type="subcellular location">
    <subcellularLocation>
        <location evidence="1">Nucleus</location>
    </subcellularLocation>
</comment>
<sequence length="361" mass="40216">MTDADATLPTSGWISLNVPSNELRIDPTLEAGQSFQWRKTGGMNEWSSVLCGRLVTLKQTENDILFRVYAPGVEAAVAENLRDYFQLHQSLESLYKAWGECDLNFKKKAAFFQGIRVLRQDPVETVFSFICTSNNNISRITGMIDRLCERFGTFVGRLPNHTPGTSSVQTLRCFYTFPSLSALATDGMDAELRAMGFGYRGKFVEKAAKKALEKGGDAWLKSLRNVSYKEAKVALLELNGVGPKVADCVCLMCLDKAGAIPVDTHVWQIAKRDYKLGGITTKTLTAGAYDMVGDKFREIFGSHAGWAHSVLFTADLRQFSDRDTKVSNKKRRTVIEEEIEEITTVAREKENPGTFLSVLSF</sequence>
<name>A0A507DL43_9FUNG</name>
<keyword evidence="5" id="KW-0378">Hydrolase</keyword>
<evidence type="ECO:0000259" key="12">
    <source>
        <dbReference type="SMART" id="SM00478"/>
    </source>
</evidence>
<evidence type="ECO:0000313" key="13">
    <source>
        <dbReference type="EMBL" id="TPX48144.1"/>
    </source>
</evidence>
<keyword evidence="7" id="KW-0456">Lyase</keyword>
<keyword evidence="4" id="KW-0227">DNA damage</keyword>
<comment type="catalytic activity">
    <reaction evidence="11">
        <text>2'-deoxyribonucleotide-(2'-deoxyribose 5'-phosphate)-2'-deoxyribonucleotide-DNA = a 3'-end 2'-deoxyribonucleotide-(2,3-dehydro-2,3-deoxyribose 5'-phosphate)-DNA + a 5'-end 5'-phospho-2'-deoxyribonucleoside-DNA + H(+)</text>
        <dbReference type="Rhea" id="RHEA:66592"/>
        <dbReference type="Rhea" id="RHEA-COMP:13180"/>
        <dbReference type="Rhea" id="RHEA-COMP:16897"/>
        <dbReference type="Rhea" id="RHEA-COMP:17067"/>
        <dbReference type="ChEBI" id="CHEBI:15378"/>
        <dbReference type="ChEBI" id="CHEBI:136412"/>
        <dbReference type="ChEBI" id="CHEBI:157695"/>
        <dbReference type="ChEBI" id="CHEBI:167181"/>
        <dbReference type="EC" id="4.2.99.18"/>
    </reaction>
</comment>
<dbReference type="GO" id="GO:0006289">
    <property type="term" value="P:nucleotide-excision repair"/>
    <property type="evidence" value="ECO:0007669"/>
    <property type="project" value="InterPro"/>
</dbReference>
<accession>A0A507DL43</accession>
<reference evidence="15 16" key="1">
    <citation type="journal article" date="2019" name="Sci. Rep.">
        <title>Comparative genomics of chytrid fungi reveal insights into the obligate biotrophic and pathogenic lifestyle of Synchytrium endobioticum.</title>
        <authorList>
            <person name="van de Vossenberg B.T.L.H."/>
            <person name="Warris S."/>
            <person name="Nguyen H.D.T."/>
            <person name="van Gent-Pelzer M.P.E."/>
            <person name="Joly D.L."/>
            <person name="van de Geest H.C."/>
            <person name="Bonants P.J.M."/>
            <person name="Smith D.S."/>
            <person name="Levesque C.A."/>
            <person name="van der Lee T.A.J."/>
        </authorList>
    </citation>
    <scope>NUCLEOTIDE SEQUENCE [LARGE SCALE GENOMIC DNA]</scope>
    <source>
        <strain evidence="13 16">LEV6574</strain>
        <strain evidence="14 15">MB42</strain>
    </source>
</reference>
<evidence type="ECO:0000256" key="5">
    <source>
        <dbReference type="ARBA" id="ARBA00022801"/>
    </source>
</evidence>
<evidence type="ECO:0000256" key="4">
    <source>
        <dbReference type="ARBA" id="ARBA00022763"/>
    </source>
</evidence>
<dbReference type="InterPro" id="IPR023170">
    <property type="entry name" value="HhH_base_excis_C"/>
</dbReference>
<dbReference type="InterPro" id="IPR011257">
    <property type="entry name" value="DNA_glycosylase"/>
</dbReference>
<comment type="caution">
    <text evidence="14">The sequence shown here is derived from an EMBL/GenBank/DDBJ whole genome shotgun (WGS) entry which is preliminary data.</text>
</comment>
<dbReference type="FunFam" id="1.10.1670.10:FF:000005">
    <property type="entry name" value="N-glycosylase/DNA lyase OGG1"/>
    <property type="match status" value="1"/>
</dbReference>
<dbReference type="Proteomes" id="UP000320475">
    <property type="component" value="Unassembled WGS sequence"/>
</dbReference>
<dbReference type="OrthoDB" id="238681at2759"/>
<evidence type="ECO:0000256" key="2">
    <source>
        <dbReference type="ARBA" id="ARBA00010679"/>
    </source>
</evidence>
<keyword evidence="15" id="KW-1185">Reference proteome</keyword>
<evidence type="ECO:0000313" key="14">
    <source>
        <dbReference type="EMBL" id="TPX51917.1"/>
    </source>
</evidence>
<dbReference type="EC" id="4.2.99.18" evidence="3"/>
<feature type="domain" description="HhH-GPD" evidence="12">
    <location>
        <begin position="131"/>
        <end position="316"/>
    </location>
</feature>
<dbReference type="InterPro" id="IPR003265">
    <property type="entry name" value="HhH-GPD_domain"/>
</dbReference>
<dbReference type="GO" id="GO:0034039">
    <property type="term" value="F:8-oxo-7,8-dihydroguanine DNA N-glycosylase activity"/>
    <property type="evidence" value="ECO:0007669"/>
    <property type="project" value="TreeGrafter"/>
</dbReference>
<keyword evidence="8" id="KW-0539">Nucleus</keyword>
<proteinExistence type="inferred from homology"/>
<evidence type="ECO:0000313" key="15">
    <source>
        <dbReference type="Proteomes" id="UP000317494"/>
    </source>
</evidence>
<evidence type="ECO:0000256" key="3">
    <source>
        <dbReference type="ARBA" id="ARBA00012720"/>
    </source>
</evidence>
<dbReference type="Gene3D" id="3.30.310.40">
    <property type="match status" value="1"/>
</dbReference>
<dbReference type="Pfam" id="PF07934">
    <property type="entry name" value="OGG_N"/>
    <property type="match status" value="1"/>
</dbReference>
<dbReference type="GO" id="GO:0006285">
    <property type="term" value="P:base-excision repair, AP site formation"/>
    <property type="evidence" value="ECO:0007669"/>
    <property type="project" value="TreeGrafter"/>
</dbReference>
<dbReference type="InterPro" id="IPR012904">
    <property type="entry name" value="OGG_N"/>
</dbReference>
<dbReference type="PANTHER" id="PTHR10242">
    <property type="entry name" value="8-OXOGUANINE DNA GLYCOSYLASE"/>
    <property type="match status" value="1"/>
</dbReference>
<dbReference type="Pfam" id="PF00730">
    <property type="entry name" value="HhH-GPD"/>
    <property type="match status" value="1"/>
</dbReference>
<evidence type="ECO:0000256" key="1">
    <source>
        <dbReference type="ARBA" id="ARBA00004123"/>
    </source>
</evidence>
<dbReference type="EMBL" id="QEAM01000058">
    <property type="protein sequence ID" value="TPX48144.1"/>
    <property type="molecule type" value="Genomic_DNA"/>
</dbReference>
<evidence type="ECO:0000313" key="16">
    <source>
        <dbReference type="Proteomes" id="UP000320475"/>
    </source>
</evidence>
<keyword evidence="9" id="KW-0511">Multifunctional enzyme</keyword>
<gene>
    <name evidence="13" type="ORF">SeLEV6574_g02209</name>
    <name evidence="14" type="ORF">SeMB42_g01776</name>
</gene>
<dbReference type="SUPFAM" id="SSF55945">
    <property type="entry name" value="TATA-box binding protein-like"/>
    <property type="match status" value="1"/>
</dbReference>
<dbReference type="AlphaFoldDB" id="A0A507DL43"/>
<dbReference type="GO" id="GO:0003684">
    <property type="term" value="F:damaged DNA binding"/>
    <property type="evidence" value="ECO:0007669"/>
    <property type="project" value="InterPro"/>
</dbReference>
<dbReference type="VEuPathDB" id="FungiDB:SeMB42_g01776"/>
<dbReference type="InterPro" id="IPR052054">
    <property type="entry name" value="Oxidative_DNA_repair_enzyme"/>
</dbReference>
<comment type="similarity">
    <text evidence="2">Belongs to the type-1 OGG1 family.</text>
</comment>
<dbReference type="SUPFAM" id="SSF48150">
    <property type="entry name" value="DNA-glycosylase"/>
    <property type="match status" value="1"/>
</dbReference>
<dbReference type="Gene3D" id="1.10.340.30">
    <property type="entry name" value="Hypothetical protein, domain 2"/>
    <property type="match status" value="1"/>
</dbReference>
<evidence type="ECO:0000256" key="7">
    <source>
        <dbReference type="ARBA" id="ARBA00023239"/>
    </source>
</evidence>
<keyword evidence="6" id="KW-0234">DNA repair</keyword>
<dbReference type="SMART" id="SM00478">
    <property type="entry name" value="ENDO3c"/>
    <property type="match status" value="1"/>
</dbReference>
<evidence type="ECO:0000256" key="6">
    <source>
        <dbReference type="ARBA" id="ARBA00023204"/>
    </source>
</evidence>
<dbReference type="EMBL" id="QEAN01000048">
    <property type="protein sequence ID" value="TPX51917.1"/>
    <property type="molecule type" value="Genomic_DNA"/>
</dbReference>
<dbReference type="CDD" id="cd00056">
    <property type="entry name" value="ENDO3c"/>
    <property type="match status" value="1"/>
</dbReference>
<keyword evidence="10" id="KW-0326">Glycosidase</keyword>
<evidence type="ECO:0000256" key="11">
    <source>
        <dbReference type="ARBA" id="ARBA00044632"/>
    </source>
</evidence>
<dbReference type="STRING" id="286115.A0A507DL43"/>
<evidence type="ECO:0000256" key="10">
    <source>
        <dbReference type="ARBA" id="ARBA00023295"/>
    </source>
</evidence>